<accession>A0A1I2MHD7</accession>
<name>A0A1I2MHD7_9BACI</name>
<evidence type="ECO:0000313" key="1">
    <source>
        <dbReference type="EMBL" id="SFF88937.1"/>
    </source>
</evidence>
<keyword evidence="2" id="KW-1185">Reference proteome</keyword>
<reference evidence="2" key="1">
    <citation type="submission" date="2016-10" db="EMBL/GenBank/DDBJ databases">
        <authorList>
            <person name="Varghese N."/>
            <person name="Submissions S."/>
        </authorList>
    </citation>
    <scope>NUCLEOTIDE SEQUENCE [LARGE SCALE GENOMIC DNA]</scope>
    <source>
        <strain evidence="2">FP5</strain>
    </source>
</reference>
<evidence type="ECO:0000313" key="2">
    <source>
        <dbReference type="Proteomes" id="UP000198897"/>
    </source>
</evidence>
<dbReference type="EMBL" id="FOOG01000012">
    <property type="protein sequence ID" value="SFF88937.1"/>
    <property type="molecule type" value="Genomic_DNA"/>
</dbReference>
<protein>
    <submittedName>
        <fullName evidence="1">Uncharacterized protein</fullName>
    </submittedName>
</protein>
<dbReference type="Proteomes" id="UP000198897">
    <property type="component" value="Unassembled WGS sequence"/>
</dbReference>
<organism evidence="1 2">
    <name type="scientific">Halobacillus alkaliphilus</name>
    <dbReference type="NCBI Taxonomy" id="396056"/>
    <lineage>
        <taxon>Bacteria</taxon>
        <taxon>Bacillati</taxon>
        <taxon>Bacillota</taxon>
        <taxon>Bacilli</taxon>
        <taxon>Bacillales</taxon>
        <taxon>Bacillaceae</taxon>
        <taxon>Halobacillus</taxon>
    </lineage>
</organism>
<proteinExistence type="predicted"/>
<sequence>MWVFGIINNKILGLFIENNKYRGTSSEASFVPKLDFRKEDYVSKERSLLDLEDIINYVNGKNHKDKLELLASVTVTGLMLVNPVVGSTASSAYTLLGASVSSQIKRIFHRLDTKNKEKQALEAYEKCRLTAVLLSRLAVKNTIENSLNGRDTLFAQWKLTRHVEEEEKKRISRLDEERESKFMQSFIEEGSFNKESYWDELLNTILKAIDVSEEETKTFKQQMLEEIEKKYQAFVNQVSYESQLFKNYIQNLDNDKEEVMQKLNEIMEFMSSYGSIYWTINEVDQWLKESTDPTISLDFFNYEEKSFEEQFIQKLENDVIYLKGKTREEVAFYTLFIIRDQVPKFEQDTYIIDSKEQWETLRGKCKGKILIPNFNAAVVEIIPNNTNIIIYSEEDYVGNKQPIELNKRILSNMSKMLENEISNQELTNKIVNKSNGLYTTFKRMVFKGKTGYPKWEARINRSFTPALLLGSWIQSESFADKEILCKLTQSTYDEYLNSINEIVGGEDPFLITYKNNRDKVYRLANIEEAWELNFQLLTEDVMNAFKLIVVDVLTDVDPVYNLPIEEHYKGNIMTKGTKYSETLKNGMIRSLIMLANMDGKDNSMGVESTQIWVDETLKLVLDQVDSREKWFAISGYMPMIAEASPKITLTVLNQEATNQESDFWNLFEQNSDGFWGRNYYTHILWSLEKLLCIEDTSPKAVKVLALLAERNVKYSISNSPMSTLHRALCAWLHEINVSIDEKIQLADYLVKQSSIGWELLELLMPERTPGQTMMSISKPQYRLFKMNYKLTSRKEIIDTYKAYTMIAIREAKDDLDKWGIFFDKFFFFELGLADDVITGVTKAIARCSIDITKYAFKEKVLDLLYRHRFYSDSKWAVKEENLWRIEKEVYEAIQFENRLYDYLHLFTTEKMISIHPIPYRKKGYDYIKERKLLRQKRVAVMYEIQDTPQVTILELLLMLKEEHQNGAKSIGEIMATEFHENKPDAEFIDELLEKGLIVAFLSYIRTIYTKEGLQVIENLLEKTEDNLKVDLLKIAEIDEDLIALVDSCGPMVTKKYWETITSYIEEGKNQAVGLLIWDNLLKYKNYSAALNMLNRSYFNDVPKHLELLTKILEDQGDYDVYRDKYYICRAFQHIYELDNLTTEQHTLVRQLEWAYFSMLITEFKPKYLKEDLKTDPTLMAELIRYAFKSEDEPESPKELTESEEKLAKQAFSILFELKFCPCVDEEKNISFEELKEWTEQYLKLIEKNNQLNIGRSKLGECFSQSPIGTDGNFPHESIRKIFEEYYSDELKRGFLIGMINSRGVYTISNGKEEKQLSNLYEGYSKSLRIEYPFMADALKELADDYSRQAEADRERATYDL</sequence>
<gene>
    <name evidence="1" type="ORF">SAMN05216353_11256</name>
</gene>